<dbReference type="EMBL" id="OV651815">
    <property type="protein sequence ID" value="CAH1107838.1"/>
    <property type="molecule type" value="Genomic_DNA"/>
</dbReference>
<keyword evidence="2" id="KW-1185">Reference proteome</keyword>
<accession>A0A9P0GC49</accession>
<protein>
    <submittedName>
        <fullName evidence="1">Uncharacterized protein</fullName>
    </submittedName>
</protein>
<proteinExistence type="predicted"/>
<dbReference type="OrthoDB" id="6753017at2759"/>
<gene>
    <name evidence="1" type="ORF">PSYICH_LOCUS8404</name>
</gene>
<sequence length="306" mass="35321">MPKKRRIEHQPRRKQEGATLLILRLYVSFARKILRVLDKLNCEKISPKSQHKSKTLIESAEKGYLVYQEAANHLLDARLDQEIPKYHHKCFLQCNRYRTGVLPGKPKGRPNDSAITSEIEEIYKHIEKSNDVVYKMSELTDMLDGSMDNRTVIKRLQSYYGKTARIITHNGVGTFLVFEEHEYDILKQEWTANNLDPAQEAMKNVQSAATVIRHQICKNKYETEYYPSGEVMFSEEKMVEDIPELLFLLIQSIISTNKTGKPDALLRKFIVICHLIIAATRPRSFMSSVLVGLGVMIYQKFASKNL</sequence>
<reference evidence="1" key="1">
    <citation type="submission" date="2022-01" db="EMBL/GenBank/DDBJ databases">
        <authorList>
            <person name="King R."/>
        </authorList>
    </citation>
    <scope>NUCLEOTIDE SEQUENCE</scope>
</reference>
<organism evidence="1 2">
    <name type="scientific">Psylliodes chrysocephalus</name>
    <dbReference type="NCBI Taxonomy" id="3402493"/>
    <lineage>
        <taxon>Eukaryota</taxon>
        <taxon>Metazoa</taxon>
        <taxon>Ecdysozoa</taxon>
        <taxon>Arthropoda</taxon>
        <taxon>Hexapoda</taxon>
        <taxon>Insecta</taxon>
        <taxon>Pterygota</taxon>
        <taxon>Neoptera</taxon>
        <taxon>Endopterygota</taxon>
        <taxon>Coleoptera</taxon>
        <taxon>Polyphaga</taxon>
        <taxon>Cucujiformia</taxon>
        <taxon>Chrysomeloidea</taxon>
        <taxon>Chrysomelidae</taxon>
        <taxon>Galerucinae</taxon>
        <taxon>Alticini</taxon>
        <taxon>Psylliodes</taxon>
    </lineage>
</organism>
<name>A0A9P0GC49_9CUCU</name>
<evidence type="ECO:0000313" key="1">
    <source>
        <dbReference type="EMBL" id="CAH1107838.1"/>
    </source>
</evidence>
<dbReference type="AlphaFoldDB" id="A0A9P0GC49"/>
<evidence type="ECO:0000313" key="2">
    <source>
        <dbReference type="Proteomes" id="UP001153636"/>
    </source>
</evidence>
<dbReference type="Proteomes" id="UP001153636">
    <property type="component" value="Chromosome 3"/>
</dbReference>